<evidence type="ECO:0000313" key="1">
    <source>
        <dbReference type="EMBL" id="EFR46721.1"/>
    </source>
</evidence>
<evidence type="ECO:0000313" key="2">
    <source>
        <dbReference type="Proteomes" id="UP000005755"/>
    </source>
</evidence>
<gene>
    <name evidence="1" type="ORF">HCCG_01268</name>
</gene>
<accession>A0ABN0BAX3</accession>
<name>A0ABN0BAX3_9HELI</name>
<organism evidence="1 2">
    <name type="scientific">Helicobacter cinaedi CCUG 18818 = ATCC BAA-847</name>
    <dbReference type="NCBI Taxonomy" id="537971"/>
    <lineage>
        <taxon>Bacteria</taxon>
        <taxon>Pseudomonadati</taxon>
        <taxon>Campylobacterota</taxon>
        <taxon>Epsilonproteobacteria</taxon>
        <taxon>Campylobacterales</taxon>
        <taxon>Helicobacteraceae</taxon>
        <taxon>Helicobacter</taxon>
    </lineage>
</organism>
<keyword evidence="2" id="KW-1185">Reference proteome</keyword>
<protein>
    <submittedName>
        <fullName evidence="1">Uncharacterized protein</fullName>
    </submittedName>
</protein>
<dbReference type="Proteomes" id="UP000005755">
    <property type="component" value="Unassembled WGS sequence"/>
</dbReference>
<dbReference type="EMBL" id="DS990392">
    <property type="protein sequence ID" value="EFR46721.1"/>
    <property type="molecule type" value="Genomic_DNA"/>
</dbReference>
<reference evidence="2" key="1">
    <citation type="journal article" date="2014" name="Genome Announc.">
        <title>Draft genome sequences of six enterohepatic helicobacter species isolated from humans and one from rhesus macaques.</title>
        <authorList>
            <person name="Shen Z."/>
            <person name="Sheh A."/>
            <person name="Young S.K."/>
            <person name="Abouelliel A."/>
            <person name="Ward D.V."/>
            <person name="Earl A.M."/>
            <person name="Fox J.G."/>
        </authorList>
    </citation>
    <scope>NUCLEOTIDE SEQUENCE [LARGE SCALE GENOMIC DNA]</scope>
    <source>
        <strain evidence="2">CCUG 18818</strain>
    </source>
</reference>
<sequence>MAFILNISFAIMTEIFAKGSTKVICEDSKKYQTYSYSTA</sequence>
<proteinExistence type="predicted"/>